<dbReference type="AlphaFoldDB" id="X6NL71"/>
<evidence type="ECO:0000313" key="2">
    <source>
        <dbReference type="EMBL" id="ETO26741.1"/>
    </source>
</evidence>
<keyword evidence="3" id="KW-1185">Reference proteome</keyword>
<evidence type="ECO:0000313" key="3">
    <source>
        <dbReference type="Proteomes" id="UP000023152"/>
    </source>
</evidence>
<dbReference type="Proteomes" id="UP000023152">
    <property type="component" value="Unassembled WGS sequence"/>
</dbReference>
<feature type="region of interest" description="Disordered" evidence="1">
    <location>
        <begin position="37"/>
        <end position="101"/>
    </location>
</feature>
<name>X6NL71_RETFI</name>
<gene>
    <name evidence="2" type="ORF">RFI_10393</name>
</gene>
<dbReference type="EMBL" id="ASPP01007666">
    <property type="protein sequence ID" value="ETO26741.1"/>
    <property type="molecule type" value="Genomic_DNA"/>
</dbReference>
<reference evidence="2 3" key="1">
    <citation type="journal article" date="2013" name="Curr. Biol.">
        <title>The Genome of the Foraminiferan Reticulomyxa filosa.</title>
        <authorList>
            <person name="Glockner G."/>
            <person name="Hulsmann N."/>
            <person name="Schleicher M."/>
            <person name="Noegel A.A."/>
            <person name="Eichinger L."/>
            <person name="Gallinger C."/>
            <person name="Pawlowski J."/>
            <person name="Sierra R."/>
            <person name="Euteneuer U."/>
            <person name="Pillet L."/>
            <person name="Moustafa A."/>
            <person name="Platzer M."/>
            <person name="Groth M."/>
            <person name="Szafranski K."/>
            <person name="Schliwa M."/>
        </authorList>
    </citation>
    <scope>NUCLEOTIDE SEQUENCE [LARGE SCALE GENOMIC DNA]</scope>
</reference>
<feature type="compositionally biased region" description="Basic and acidic residues" evidence="1">
    <location>
        <begin position="85"/>
        <end position="97"/>
    </location>
</feature>
<evidence type="ECO:0000256" key="1">
    <source>
        <dbReference type="SAM" id="MobiDB-lite"/>
    </source>
</evidence>
<proteinExistence type="predicted"/>
<sequence length="215" mass="23899">MEADLGSNVCDENISSELVISGTQLDHSIVDLEMDDEASKEKNGDETNCNEVQKGQIAPNSGEFATPTKAMEGIKIGVTTMSSKSPEEKKNEEKQESTQKWPSYVQTGQSIRVCAPICPVEFRGRIIQVNENDIIVKPLDGPLVNNEGYATVRLHLRKFIVGIDWQYTEYPSISPMSPVFPRCEASDIVEAGSVESPFFFFFFFGINTKQANNTF</sequence>
<comment type="caution">
    <text evidence="2">The sequence shown here is derived from an EMBL/GenBank/DDBJ whole genome shotgun (WGS) entry which is preliminary data.</text>
</comment>
<accession>X6NL71</accession>
<protein>
    <submittedName>
        <fullName evidence="2">Uncharacterized protein</fullName>
    </submittedName>
</protein>
<organism evidence="2 3">
    <name type="scientific">Reticulomyxa filosa</name>
    <dbReference type="NCBI Taxonomy" id="46433"/>
    <lineage>
        <taxon>Eukaryota</taxon>
        <taxon>Sar</taxon>
        <taxon>Rhizaria</taxon>
        <taxon>Retaria</taxon>
        <taxon>Foraminifera</taxon>
        <taxon>Monothalamids</taxon>
        <taxon>Reticulomyxidae</taxon>
        <taxon>Reticulomyxa</taxon>
    </lineage>
</organism>